<dbReference type="Gene3D" id="1.10.630.10">
    <property type="entry name" value="Cytochrome P450"/>
    <property type="match status" value="1"/>
</dbReference>
<feature type="domain" description="Heterokaryon incompatibility" evidence="1">
    <location>
        <begin position="309"/>
        <end position="456"/>
    </location>
</feature>
<dbReference type="Proteomes" id="UP000572817">
    <property type="component" value="Unassembled WGS sequence"/>
</dbReference>
<comment type="caution">
    <text evidence="2">The sequence shown here is derived from an EMBL/GenBank/DDBJ whole genome shotgun (WGS) entry which is preliminary data.</text>
</comment>
<dbReference type="InterPro" id="IPR001128">
    <property type="entry name" value="Cyt_P450"/>
</dbReference>
<dbReference type="PANTHER" id="PTHR33112">
    <property type="entry name" value="DOMAIN PROTEIN, PUTATIVE-RELATED"/>
    <property type="match status" value="1"/>
</dbReference>
<dbReference type="GO" id="GO:0016705">
    <property type="term" value="F:oxidoreductase activity, acting on paired donors, with incorporation or reduction of molecular oxygen"/>
    <property type="evidence" value="ECO:0007669"/>
    <property type="project" value="InterPro"/>
</dbReference>
<gene>
    <name evidence="2" type="ORF">GTA08_BOTSDO06425</name>
</gene>
<proteinExistence type="predicted"/>
<name>A0A8H4ITS2_9PEZI</name>
<dbReference type="SUPFAM" id="SSF48264">
    <property type="entry name" value="Cytochrome P450"/>
    <property type="match status" value="1"/>
</dbReference>
<protein>
    <recommendedName>
        <fullName evidence="1">Heterokaryon incompatibility domain-containing protein</fullName>
    </recommendedName>
</protein>
<evidence type="ECO:0000313" key="2">
    <source>
        <dbReference type="EMBL" id="KAF4305013.1"/>
    </source>
</evidence>
<dbReference type="InterPro" id="IPR036396">
    <property type="entry name" value="Cyt_P450_sf"/>
</dbReference>
<evidence type="ECO:0000259" key="1">
    <source>
        <dbReference type="Pfam" id="PF06985"/>
    </source>
</evidence>
<dbReference type="GO" id="GO:0020037">
    <property type="term" value="F:heme binding"/>
    <property type="evidence" value="ECO:0007669"/>
    <property type="project" value="InterPro"/>
</dbReference>
<keyword evidence="3" id="KW-1185">Reference proteome</keyword>
<dbReference type="EMBL" id="WWBZ02000040">
    <property type="protein sequence ID" value="KAF4305013.1"/>
    <property type="molecule type" value="Genomic_DNA"/>
</dbReference>
<accession>A0A8H4ITS2</accession>
<dbReference type="GO" id="GO:0005506">
    <property type="term" value="F:iron ion binding"/>
    <property type="evidence" value="ECO:0007669"/>
    <property type="project" value="InterPro"/>
</dbReference>
<dbReference type="PANTHER" id="PTHR33112:SF12">
    <property type="entry name" value="HETEROKARYON INCOMPATIBILITY DOMAIN-CONTAINING PROTEIN"/>
    <property type="match status" value="1"/>
</dbReference>
<dbReference type="GO" id="GO:0004497">
    <property type="term" value="F:monooxygenase activity"/>
    <property type="evidence" value="ECO:0007669"/>
    <property type="project" value="InterPro"/>
</dbReference>
<dbReference type="AlphaFoldDB" id="A0A8H4ITS2"/>
<dbReference type="OrthoDB" id="5135333at2759"/>
<dbReference type="Pfam" id="PF06985">
    <property type="entry name" value="HET"/>
    <property type="match status" value="1"/>
</dbReference>
<reference evidence="2" key="1">
    <citation type="submission" date="2020-04" db="EMBL/GenBank/DDBJ databases">
        <title>Genome Assembly and Annotation of Botryosphaeria dothidea sdau 11-99, a Latent Pathogen of Apple Fruit Ring Rot in China.</title>
        <authorList>
            <person name="Yu C."/>
            <person name="Diao Y."/>
            <person name="Lu Q."/>
            <person name="Zhao J."/>
            <person name="Cui S."/>
            <person name="Peng C."/>
            <person name="He B."/>
            <person name="Liu H."/>
        </authorList>
    </citation>
    <scope>NUCLEOTIDE SEQUENCE [LARGE SCALE GENOMIC DNA]</scope>
    <source>
        <strain evidence="2">Sdau11-99</strain>
    </source>
</reference>
<dbReference type="InterPro" id="IPR010730">
    <property type="entry name" value="HET"/>
</dbReference>
<dbReference type="Pfam" id="PF00067">
    <property type="entry name" value="p450"/>
    <property type="match status" value="1"/>
</dbReference>
<organism evidence="2 3">
    <name type="scientific">Botryosphaeria dothidea</name>
    <dbReference type="NCBI Taxonomy" id="55169"/>
    <lineage>
        <taxon>Eukaryota</taxon>
        <taxon>Fungi</taxon>
        <taxon>Dikarya</taxon>
        <taxon>Ascomycota</taxon>
        <taxon>Pezizomycotina</taxon>
        <taxon>Dothideomycetes</taxon>
        <taxon>Dothideomycetes incertae sedis</taxon>
        <taxon>Botryosphaeriales</taxon>
        <taxon>Botryosphaeriaceae</taxon>
        <taxon>Botryosphaeria</taxon>
    </lineage>
</organism>
<evidence type="ECO:0000313" key="3">
    <source>
        <dbReference type="Proteomes" id="UP000572817"/>
    </source>
</evidence>
<sequence>MANLPDSVDYLFHRDDIAFVLEYNNLAGLVAGLGAAYIIPISRFPGRRHAALTDFICIYWFVKGDLVQWTNRMHQQYGEVVRLGPDRLGYTSPEALKDIYGHKTVNRKSNRKDSRFFGPTINDIHPLVSEPSDAEHARQRKILSNAFSDRALGLQEGLIQKYVHQLLDLVRRKISEGPDGKSVEADVVQLYNFTTFDIMGDLTFGEPLGNLDHGEAFSTHPFFRAVWGVATPKKLKHEAAVHWQNCVNRVTKRLSMGADARPDIWGLVLKHKDAAIHDGWHGDDRHGTDRTDLIADQKCIVPAPEDPRFAALSYVWGKRQENELETVKSNLAIVCTPGYLVDENLPRTIADAMMVCEKLRVPYLWVDRLCIVQDDASQKHSQIAAMDVVYGAAAFTICAAAGDSSHYGLPGVRPGSQTFRRVRAELSGMEIEQILPDLDDCLQDGAWIRRGWTYQELSLSTRLLLFTDWQLFFECSRTTATEEPLTAVTKCWSFNLLTSDPGTRQKHVVRPKFALYMVCAQAYAQRMLSFESDVYNAFAGIFRHIYTDLESYICGLPEKDFDSAILWESVSFHEPTHVEGAVLPTWSWASQMKGGLYWFARRRRRRRRRRPATPAIDA</sequence>